<accession>A0A1L7D5R6</accession>
<sequence length="62" mass="6484">MDFNAFLEPVIAFFSDGIGAVLANIARLFYELLYPANAEAPSAHTGTVAGAAQAAKNAMDHT</sequence>
<gene>
    <name evidence="1" type="ORF">CPHO_11755</name>
</gene>
<dbReference type="OrthoDB" id="4426456at2"/>
<proteinExistence type="predicted"/>
<dbReference type="STRING" id="161895.CPHO_11755"/>
<dbReference type="Proteomes" id="UP000185491">
    <property type="component" value="Chromosome"/>
</dbReference>
<dbReference type="EMBL" id="CP009249">
    <property type="protein sequence ID" value="APT93455.1"/>
    <property type="molecule type" value="Genomic_DNA"/>
</dbReference>
<dbReference type="AlphaFoldDB" id="A0A1L7D5R6"/>
<protein>
    <submittedName>
        <fullName evidence="1">Uncharacterized protein</fullName>
    </submittedName>
</protein>
<dbReference type="RefSeq" id="WP_075736060.1">
    <property type="nucleotide sequence ID" value="NZ_CP009249.1"/>
</dbReference>
<dbReference type="KEGG" id="cpho:CPHO_11755"/>
<name>A0A1L7D5R6_9CORY</name>
<evidence type="ECO:0000313" key="1">
    <source>
        <dbReference type="EMBL" id="APT93455.1"/>
    </source>
</evidence>
<keyword evidence="2" id="KW-1185">Reference proteome</keyword>
<organism evidence="1 2">
    <name type="scientific">Corynebacterium phocae</name>
    <dbReference type="NCBI Taxonomy" id="161895"/>
    <lineage>
        <taxon>Bacteria</taxon>
        <taxon>Bacillati</taxon>
        <taxon>Actinomycetota</taxon>
        <taxon>Actinomycetes</taxon>
        <taxon>Mycobacteriales</taxon>
        <taxon>Corynebacteriaceae</taxon>
        <taxon>Corynebacterium</taxon>
    </lineage>
</organism>
<evidence type="ECO:0000313" key="2">
    <source>
        <dbReference type="Proteomes" id="UP000185491"/>
    </source>
</evidence>
<reference evidence="1 2" key="1">
    <citation type="submission" date="2014-08" db="EMBL/GenBank/DDBJ databases">
        <title>Complete genome sequence of Corynebacterium phocae M408/89/1(T)(=DSM 44612(T)), isolated from the common seal (Phoca vitulina).</title>
        <authorList>
            <person name="Ruckert C."/>
            <person name="Albersmeier A."/>
            <person name="Winkler A."/>
            <person name="Kalinowski J."/>
        </authorList>
    </citation>
    <scope>NUCLEOTIDE SEQUENCE [LARGE SCALE GENOMIC DNA]</scope>
    <source>
        <strain evidence="1 2">M408/89/1</strain>
    </source>
</reference>